<comment type="caution">
    <text evidence="2">The sequence shown here is derived from an EMBL/GenBank/DDBJ whole genome shotgun (WGS) entry which is preliminary data.</text>
</comment>
<sequence length="59" mass="6279">MRRTHTLTLVGAILLIVISSQIPPTSPGLGILQQLLLGIGLVGCLLAVWRFITGGKKRS</sequence>
<gene>
    <name evidence="2" type="ORF">F4V43_18140</name>
</gene>
<dbReference type="EMBL" id="VYKK01000030">
    <property type="protein sequence ID" value="KAA8997213.1"/>
    <property type="molecule type" value="Genomic_DNA"/>
</dbReference>
<proteinExistence type="predicted"/>
<keyword evidence="3" id="KW-1185">Reference proteome</keyword>
<accession>A0A5J5FUT9</accession>
<evidence type="ECO:0000313" key="3">
    <source>
        <dbReference type="Proteomes" id="UP000367750"/>
    </source>
</evidence>
<evidence type="ECO:0000256" key="1">
    <source>
        <dbReference type="SAM" id="Phobius"/>
    </source>
</evidence>
<keyword evidence="1" id="KW-0812">Transmembrane</keyword>
<protein>
    <submittedName>
        <fullName evidence="2">Uncharacterized protein</fullName>
    </submittedName>
</protein>
<name>A0A5J5FUT9_9BACL</name>
<keyword evidence="1" id="KW-1133">Transmembrane helix</keyword>
<reference evidence="2 3" key="1">
    <citation type="submission" date="2019-09" db="EMBL/GenBank/DDBJ databases">
        <title>Bacillus ochoae sp. nov., Paenibacillus whitsoniae sp. nov., Paenibacillus spiritus sp. nov. Isolated from the Mars Exploration Rover during spacecraft assembly.</title>
        <authorList>
            <person name="Seuylemezian A."/>
            <person name="Vaishampayan P."/>
        </authorList>
    </citation>
    <scope>NUCLEOTIDE SEQUENCE [LARGE SCALE GENOMIC DNA]</scope>
    <source>
        <strain evidence="2 3">MER_111</strain>
    </source>
</reference>
<dbReference type="RefSeq" id="WP_150459678.1">
    <property type="nucleotide sequence ID" value="NZ_VYKK01000030.1"/>
</dbReference>
<keyword evidence="1" id="KW-0472">Membrane</keyword>
<dbReference type="AlphaFoldDB" id="A0A5J5FUT9"/>
<organism evidence="2 3">
    <name type="scientific">Paenibacillus spiritus</name>
    <dbReference type="NCBI Taxonomy" id="2496557"/>
    <lineage>
        <taxon>Bacteria</taxon>
        <taxon>Bacillati</taxon>
        <taxon>Bacillota</taxon>
        <taxon>Bacilli</taxon>
        <taxon>Bacillales</taxon>
        <taxon>Paenibacillaceae</taxon>
        <taxon>Paenibacillus</taxon>
    </lineage>
</organism>
<dbReference type="Proteomes" id="UP000367750">
    <property type="component" value="Unassembled WGS sequence"/>
</dbReference>
<feature type="transmembrane region" description="Helical" evidence="1">
    <location>
        <begin position="31"/>
        <end position="52"/>
    </location>
</feature>
<evidence type="ECO:0000313" key="2">
    <source>
        <dbReference type="EMBL" id="KAA8997213.1"/>
    </source>
</evidence>